<keyword evidence="5 10" id="KW-0297">G-protein coupled receptor</keyword>
<feature type="transmembrane region" description="Helical" evidence="11">
    <location>
        <begin position="85"/>
        <end position="106"/>
    </location>
</feature>
<comment type="similarity">
    <text evidence="10">Belongs to the G-protein coupled receptor 1 family.</text>
</comment>
<feature type="domain" description="G-protein coupled receptors family 1 profile" evidence="12">
    <location>
        <begin position="43"/>
        <end position="401"/>
    </location>
</feature>
<evidence type="ECO:0000259" key="12">
    <source>
        <dbReference type="PROSITE" id="PS50262"/>
    </source>
</evidence>
<feature type="transmembrane region" description="Helical" evidence="11">
    <location>
        <begin position="24"/>
        <end position="48"/>
    </location>
</feature>
<sequence length="419" mass="47496">MNYSTLTVERLLCRVFQEEVRDKTYILVSASLLSLIGILGVVGNALVLLVYCQSPLLWCCCCCGTAYPHCSPRFRKGLQHSQRKLLIALAVVDLLTSTIVLPCDIAHKIFTLLNIRIYCDLNVDNLAYGLIDNARNVMFALEGSILTSIAIDRFLVIGCPYVKNISNKWRAYTYSVSELASGQTSSPDMLNEPTSPHITGNEDIHTSTEVAPQVDFKLSHRSERQTQSVLLSSAPSKLHRQLCVLLPIAITTSILLTFEVAVFILHIQQHRTGDKSLPAARLRYFLNRLYLISTIITFPFVCGPYVFVFLAIRSLDKKRARLHSDGSARLTRSRRTALTLFIATLVFYLTLLPVLVVHFGNWSNDSGTREDIAKDVHMHFSAAYIHHEFYYINNAVNFFIYSWVSPAFRRRLRELCKRN</sequence>
<reference evidence="13 14" key="2">
    <citation type="submission" date="2018-11" db="EMBL/GenBank/DDBJ databases">
        <authorList>
            <consortium name="Pathogen Informatics"/>
        </authorList>
    </citation>
    <scope>NUCLEOTIDE SEQUENCE [LARGE SCALE GENOMIC DNA]</scope>
</reference>
<evidence type="ECO:0000256" key="1">
    <source>
        <dbReference type="ARBA" id="ARBA00004651"/>
    </source>
</evidence>
<keyword evidence="3 10" id="KW-0812">Transmembrane</keyword>
<evidence type="ECO:0000256" key="8">
    <source>
        <dbReference type="ARBA" id="ARBA00023180"/>
    </source>
</evidence>
<feature type="transmembrane region" description="Helical" evidence="11">
    <location>
        <begin position="337"/>
        <end position="359"/>
    </location>
</feature>
<dbReference type="PROSITE" id="PS00237">
    <property type="entry name" value="G_PROTEIN_RECEP_F1_1"/>
    <property type="match status" value="1"/>
</dbReference>
<name>A0A0R3W1V8_TAEAS</name>
<evidence type="ECO:0000256" key="3">
    <source>
        <dbReference type="ARBA" id="ARBA00022692"/>
    </source>
</evidence>
<evidence type="ECO:0000256" key="2">
    <source>
        <dbReference type="ARBA" id="ARBA00022475"/>
    </source>
</evidence>
<organism evidence="15">
    <name type="scientific">Taenia asiatica</name>
    <name type="common">Asian tapeworm</name>
    <dbReference type="NCBI Taxonomy" id="60517"/>
    <lineage>
        <taxon>Eukaryota</taxon>
        <taxon>Metazoa</taxon>
        <taxon>Spiralia</taxon>
        <taxon>Lophotrochozoa</taxon>
        <taxon>Platyhelminthes</taxon>
        <taxon>Cestoda</taxon>
        <taxon>Eucestoda</taxon>
        <taxon>Cyclophyllidea</taxon>
        <taxon>Taeniidae</taxon>
        <taxon>Taenia</taxon>
    </lineage>
</organism>
<keyword evidence="4 11" id="KW-1133">Transmembrane helix</keyword>
<dbReference type="InterPro" id="IPR017452">
    <property type="entry name" value="GPCR_Rhodpsn_7TM"/>
</dbReference>
<evidence type="ECO:0000313" key="14">
    <source>
        <dbReference type="Proteomes" id="UP000282613"/>
    </source>
</evidence>
<feature type="transmembrane region" description="Helical" evidence="11">
    <location>
        <begin position="389"/>
        <end position="408"/>
    </location>
</feature>
<dbReference type="STRING" id="60517.A0A0R3W1V8"/>
<keyword evidence="7 10" id="KW-0675">Receptor</keyword>
<evidence type="ECO:0000256" key="7">
    <source>
        <dbReference type="ARBA" id="ARBA00023170"/>
    </source>
</evidence>
<dbReference type="PANTHER" id="PTHR24246:SF27">
    <property type="entry name" value="ADENOSINE RECEPTOR, ISOFORM A"/>
    <property type="match status" value="1"/>
</dbReference>
<comment type="subcellular location">
    <subcellularLocation>
        <location evidence="1">Cell membrane</location>
        <topology evidence="1">Multi-pass membrane protein</topology>
    </subcellularLocation>
</comment>
<dbReference type="GO" id="GO:0004930">
    <property type="term" value="F:G protein-coupled receptor activity"/>
    <property type="evidence" value="ECO:0007669"/>
    <property type="project" value="UniProtKB-KW"/>
</dbReference>
<evidence type="ECO:0000313" key="13">
    <source>
        <dbReference type="EMBL" id="VDK32277.1"/>
    </source>
</evidence>
<evidence type="ECO:0000256" key="9">
    <source>
        <dbReference type="ARBA" id="ARBA00023224"/>
    </source>
</evidence>
<evidence type="ECO:0000313" key="15">
    <source>
        <dbReference type="WBParaSite" id="TASK_0000374601-mRNA-1"/>
    </source>
</evidence>
<dbReference type="SUPFAM" id="SSF81321">
    <property type="entry name" value="Family A G protein-coupled receptor-like"/>
    <property type="match status" value="1"/>
</dbReference>
<keyword evidence="8" id="KW-0325">Glycoprotein</keyword>
<dbReference type="Gene3D" id="1.20.1070.10">
    <property type="entry name" value="Rhodopsin 7-helix transmembrane proteins"/>
    <property type="match status" value="2"/>
</dbReference>
<keyword evidence="9 10" id="KW-0807">Transducer</keyword>
<keyword evidence="14" id="KW-1185">Reference proteome</keyword>
<keyword evidence="2" id="KW-1003">Cell membrane</keyword>
<accession>A0A0R3W1V8</accession>
<dbReference type="Proteomes" id="UP000282613">
    <property type="component" value="Unassembled WGS sequence"/>
</dbReference>
<reference evidence="15" key="1">
    <citation type="submission" date="2017-02" db="UniProtKB">
        <authorList>
            <consortium name="WormBaseParasite"/>
        </authorList>
    </citation>
    <scope>IDENTIFICATION</scope>
</reference>
<dbReference type="InterPro" id="IPR000276">
    <property type="entry name" value="GPCR_Rhodpsn"/>
</dbReference>
<dbReference type="PRINTS" id="PR00237">
    <property type="entry name" value="GPCRRHODOPSN"/>
</dbReference>
<proteinExistence type="inferred from homology"/>
<evidence type="ECO:0000256" key="5">
    <source>
        <dbReference type="ARBA" id="ARBA00023040"/>
    </source>
</evidence>
<dbReference type="EMBL" id="UYRS01018310">
    <property type="protein sequence ID" value="VDK32277.1"/>
    <property type="molecule type" value="Genomic_DNA"/>
</dbReference>
<dbReference type="PROSITE" id="PS50262">
    <property type="entry name" value="G_PROTEIN_RECEP_F1_2"/>
    <property type="match status" value="1"/>
</dbReference>
<evidence type="ECO:0000256" key="4">
    <source>
        <dbReference type="ARBA" id="ARBA00022989"/>
    </source>
</evidence>
<evidence type="ECO:0000256" key="10">
    <source>
        <dbReference type="RuleBase" id="RU000688"/>
    </source>
</evidence>
<evidence type="ECO:0000256" key="11">
    <source>
        <dbReference type="SAM" id="Phobius"/>
    </source>
</evidence>
<dbReference type="AlphaFoldDB" id="A0A0R3W1V8"/>
<gene>
    <name evidence="13" type="ORF">TASK_LOCUS3747</name>
</gene>
<keyword evidence="6 11" id="KW-0472">Membrane</keyword>
<protein>
    <submittedName>
        <fullName evidence="15">G_PROTEIN_RECEP_F1_2 domain-containing protein</fullName>
    </submittedName>
</protein>
<dbReference type="CDD" id="cd00637">
    <property type="entry name" value="7tm_classA_rhodopsin-like"/>
    <property type="match status" value="1"/>
</dbReference>
<evidence type="ECO:0000256" key="6">
    <source>
        <dbReference type="ARBA" id="ARBA00023136"/>
    </source>
</evidence>
<feature type="transmembrane region" description="Helical" evidence="11">
    <location>
        <begin position="289"/>
        <end position="312"/>
    </location>
</feature>
<dbReference type="WBParaSite" id="TASK_0000374601-mRNA-1">
    <property type="protein sequence ID" value="TASK_0000374601-mRNA-1"/>
    <property type="gene ID" value="TASK_0000374601"/>
</dbReference>
<dbReference type="GO" id="GO:0005886">
    <property type="term" value="C:plasma membrane"/>
    <property type="evidence" value="ECO:0007669"/>
    <property type="project" value="UniProtKB-SubCell"/>
</dbReference>
<dbReference type="PANTHER" id="PTHR24246">
    <property type="entry name" value="OLFACTORY RECEPTOR AND ADENOSINE RECEPTOR"/>
    <property type="match status" value="1"/>
</dbReference>
<dbReference type="OrthoDB" id="6276049at2759"/>
<feature type="transmembrane region" description="Helical" evidence="11">
    <location>
        <begin position="242"/>
        <end position="269"/>
    </location>
</feature>